<name>A0A822YBI7_NELNU</name>
<keyword evidence="2" id="KW-1185">Reference proteome</keyword>
<dbReference type="Proteomes" id="UP000607653">
    <property type="component" value="Unassembled WGS sequence"/>
</dbReference>
<accession>A0A822YBI7</accession>
<protein>
    <submittedName>
        <fullName evidence="1">Uncharacterized protein</fullName>
    </submittedName>
</protein>
<organism evidence="1 2">
    <name type="scientific">Nelumbo nucifera</name>
    <name type="common">Sacred lotus</name>
    <dbReference type="NCBI Taxonomy" id="4432"/>
    <lineage>
        <taxon>Eukaryota</taxon>
        <taxon>Viridiplantae</taxon>
        <taxon>Streptophyta</taxon>
        <taxon>Embryophyta</taxon>
        <taxon>Tracheophyta</taxon>
        <taxon>Spermatophyta</taxon>
        <taxon>Magnoliopsida</taxon>
        <taxon>Proteales</taxon>
        <taxon>Nelumbonaceae</taxon>
        <taxon>Nelumbo</taxon>
    </lineage>
</organism>
<evidence type="ECO:0000313" key="1">
    <source>
        <dbReference type="EMBL" id="DAD26888.1"/>
    </source>
</evidence>
<dbReference type="EMBL" id="DUZY01000002">
    <property type="protein sequence ID" value="DAD26888.1"/>
    <property type="molecule type" value="Genomic_DNA"/>
</dbReference>
<evidence type="ECO:0000313" key="2">
    <source>
        <dbReference type="Proteomes" id="UP000607653"/>
    </source>
</evidence>
<dbReference type="AlphaFoldDB" id="A0A822YBI7"/>
<gene>
    <name evidence="1" type="ORF">HUJ06_028356</name>
</gene>
<sequence>MSNSSLQWTAFLIMAKASLTLKSLAQRNFRRITSLSSSLSRNPPERDLLWRWESHNSYFFFFFLLWFSRNCESRRHNSSRRGGLLWRWWGWQSNYFFFFLLWFSQSSRSLRHSSNRRGNNHNDLLNGLNSLSTIVIDSSGNCLNHLSDHHSFSIFFHFHFLSSGSSSTFT</sequence>
<proteinExistence type="predicted"/>
<comment type="caution">
    <text evidence="1">The sequence shown here is derived from an EMBL/GenBank/DDBJ whole genome shotgun (WGS) entry which is preliminary data.</text>
</comment>
<reference evidence="1 2" key="1">
    <citation type="journal article" date="2020" name="Mol. Biol. Evol.">
        <title>Distinct Expression and Methylation Patterns for Genes with Different Fates following a Single Whole-Genome Duplication in Flowering Plants.</title>
        <authorList>
            <person name="Shi T."/>
            <person name="Rahmani R.S."/>
            <person name="Gugger P.F."/>
            <person name="Wang M."/>
            <person name="Li H."/>
            <person name="Zhang Y."/>
            <person name="Li Z."/>
            <person name="Wang Q."/>
            <person name="Van de Peer Y."/>
            <person name="Marchal K."/>
            <person name="Chen J."/>
        </authorList>
    </citation>
    <scope>NUCLEOTIDE SEQUENCE [LARGE SCALE GENOMIC DNA]</scope>
    <source>
        <tissue evidence="1">Leaf</tissue>
    </source>
</reference>